<gene>
    <name evidence="1" type="ORF">IQ247_11930</name>
</gene>
<evidence type="ECO:0000313" key="2">
    <source>
        <dbReference type="Proteomes" id="UP000620559"/>
    </source>
</evidence>
<name>A0A8J7FBU0_9CYAN</name>
<dbReference type="InterPro" id="IPR016084">
    <property type="entry name" value="Haem_Oase-like_multi-hlx"/>
</dbReference>
<dbReference type="EMBL" id="JADEWL010000031">
    <property type="protein sequence ID" value="MBE9213368.1"/>
    <property type="molecule type" value="Genomic_DNA"/>
</dbReference>
<protein>
    <submittedName>
        <fullName evidence="1">Uncharacterized protein</fullName>
    </submittedName>
</protein>
<proteinExistence type="predicted"/>
<dbReference type="Proteomes" id="UP000620559">
    <property type="component" value="Unassembled WGS sequence"/>
</dbReference>
<sequence>MKEVLELIEQKKQEFAKLPFFEYLGDESIDPRQRLVWVPYIAPFVMTFGELNQYFFRNEKFVYEKLEDKQLQELINQHTYEDQYHWIWFLEDLEKMGLNPLVNFTDVLKFIWSKETQTARTIAYELIISAFNEDPVLKAIVLESVEATGNVAFSVFGKLGKELEEITQKSYRYFSYSHLKVETGHLIAEVSNLDELLERIYLTPNQKKQAYKLVEKVFDGFTKFMNQMMFIASKEACDKPFIYAASTPRSLISV</sequence>
<dbReference type="AlphaFoldDB" id="A0A8J7FBU0"/>
<organism evidence="1 2">
    <name type="scientific">Plectonema cf. radiosum LEGE 06105</name>
    <dbReference type="NCBI Taxonomy" id="945769"/>
    <lineage>
        <taxon>Bacteria</taxon>
        <taxon>Bacillati</taxon>
        <taxon>Cyanobacteriota</taxon>
        <taxon>Cyanophyceae</taxon>
        <taxon>Oscillatoriophycideae</taxon>
        <taxon>Oscillatoriales</taxon>
        <taxon>Microcoleaceae</taxon>
        <taxon>Plectonema</taxon>
    </lineage>
</organism>
<keyword evidence="2" id="KW-1185">Reference proteome</keyword>
<dbReference type="Gene3D" id="1.20.910.10">
    <property type="entry name" value="Heme oxygenase-like"/>
    <property type="match status" value="1"/>
</dbReference>
<reference evidence="1" key="1">
    <citation type="submission" date="2020-10" db="EMBL/GenBank/DDBJ databases">
        <authorList>
            <person name="Castelo-Branco R."/>
            <person name="Eusebio N."/>
            <person name="Adriana R."/>
            <person name="Vieira A."/>
            <person name="Brugerolle De Fraissinette N."/>
            <person name="Rezende De Castro R."/>
            <person name="Schneider M.P."/>
            <person name="Vasconcelos V."/>
            <person name="Leao P.N."/>
        </authorList>
    </citation>
    <scope>NUCLEOTIDE SEQUENCE</scope>
    <source>
        <strain evidence="1">LEGE 06105</strain>
    </source>
</reference>
<dbReference type="RefSeq" id="WP_193920221.1">
    <property type="nucleotide sequence ID" value="NZ_JADEWL010000031.1"/>
</dbReference>
<accession>A0A8J7FBU0</accession>
<comment type="caution">
    <text evidence="1">The sequence shown here is derived from an EMBL/GenBank/DDBJ whole genome shotgun (WGS) entry which is preliminary data.</text>
</comment>
<evidence type="ECO:0000313" key="1">
    <source>
        <dbReference type="EMBL" id="MBE9213368.1"/>
    </source>
</evidence>